<evidence type="ECO:0000256" key="6">
    <source>
        <dbReference type="ARBA" id="ARBA00023125"/>
    </source>
</evidence>
<evidence type="ECO:0000256" key="1">
    <source>
        <dbReference type="ARBA" id="ARBA00004496"/>
    </source>
</evidence>
<dbReference type="SMART" id="SM00448">
    <property type="entry name" value="REC"/>
    <property type="match status" value="1"/>
</dbReference>
<reference evidence="11 12" key="1">
    <citation type="submission" date="2018-09" db="EMBL/GenBank/DDBJ databases">
        <title>Paenibacillus aracenensis nov. sp. isolated from a cave in southern Spain.</title>
        <authorList>
            <person name="Jurado V."/>
            <person name="Gutierrez-Patricio S."/>
            <person name="Gonzalez-Pimentel J.L."/>
            <person name="Miller A.Z."/>
            <person name="Laiz L."/>
            <person name="Saiz-Jimenez C."/>
        </authorList>
    </citation>
    <scope>NUCLEOTIDE SEQUENCE [LARGE SCALE GENOMIC DNA]</scope>
    <source>
        <strain evidence="11 12">JCM 19203</strain>
    </source>
</reference>
<dbReference type="Gene3D" id="3.40.50.2300">
    <property type="match status" value="1"/>
</dbReference>
<evidence type="ECO:0000256" key="3">
    <source>
        <dbReference type="ARBA" id="ARBA00022553"/>
    </source>
</evidence>
<dbReference type="Proteomes" id="UP000267798">
    <property type="component" value="Unassembled WGS sequence"/>
</dbReference>
<evidence type="ECO:0000313" key="12">
    <source>
        <dbReference type="Proteomes" id="UP000267798"/>
    </source>
</evidence>
<dbReference type="InterPro" id="IPR001789">
    <property type="entry name" value="Sig_transdc_resp-reg_receiver"/>
</dbReference>
<feature type="domain" description="Response regulatory" evidence="10">
    <location>
        <begin position="3"/>
        <end position="120"/>
    </location>
</feature>
<dbReference type="SUPFAM" id="SSF52172">
    <property type="entry name" value="CheY-like"/>
    <property type="match status" value="1"/>
</dbReference>
<dbReference type="InterPro" id="IPR009057">
    <property type="entry name" value="Homeodomain-like_sf"/>
</dbReference>
<keyword evidence="6" id="KW-0238">DNA-binding</keyword>
<dbReference type="InterPro" id="IPR011006">
    <property type="entry name" value="CheY-like_superfamily"/>
</dbReference>
<sequence>MAQLLIVDDERHITDRLSELVPWSESGIKGVHKAYSAEEALDVMEACTIDIVLTDIRMPGMSGLELSEQIRRRWRKTKCILLSGHAEFEYAKEAIRHGAVSYLLKPAKDEELLAAVAQVRTELEEEWREIISQERIAQAMRENLPQMRGNLLGELLLGKRYAAAELRDKMTMLSVPGFYEQGFALMLVRLEQPFHNYDPHSLALVEYAVGNMAEELFQPDCELWHGKDVHQYLVFLITHKEENGDCAELYRMLENKAGQLKDAIHTFLRGSATILISRTGVFPADLATMYDGTLSTLRKRIGDVSDLIMTVSDAAIGESETCSLSSLYELPSLSHLLEAGQWQQAEQRLKSIAAELQTEEQLLEAYFVIASAASSYAHKSGQRLSDLIGPGYEKLTVGLPFRNAQQLLDWSLELLGRLSSEAESEKQDSRAKLIADVRQFVEQHLDEDVSLTAIARHVYLHPVYISKIYKLETGENITEYVYRIRMEKAARLLLDTSDKIYEIAARLGYQRAHSFIHVFKKHTGLTPQEYRDKYGS</sequence>
<name>A0A3A6PNH6_9BACL</name>
<evidence type="ECO:0000256" key="2">
    <source>
        <dbReference type="ARBA" id="ARBA00022490"/>
    </source>
</evidence>
<protein>
    <submittedName>
        <fullName evidence="11">Response regulator</fullName>
    </submittedName>
</protein>
<dbReference type="Pfam" id="PF00072">
    <property type="entry name" value="Response_reg"/>
    <property type="match status" value="1"/>
</dbReference>
<dbReference type="OrthoDB" id="9794370at2"/>
<dbReference type="GO" id="GO:0005737">
    <property type="term" value="C:cytoplasm"/>
    <property type="evidence" value="ECO:0007669"/>
    <property type="project" value="UniProtKB-SubCell"/>
</dbReference>
<evidence type="ECO:0000256" key="4">
    <source>
        <dbReference type="ARBA" id="ARBA00023012"/>
    </source>
</evidence>
<dbReference type="InterPro" id="IPR020449">
    <property type="entry name" value="Tscrpt_reg_AraC-type_HTH"/>
</dbReference>
<dbReference type="InterPro" id="IPR018060">
    <property type="entry name" value="HTH_AraC"/>
</dbReference>
<dbReference type="AlphaFoldDB" id="A0A3A6PNH6"/>
<dbReference type="SMART" id="SM00342">
    <property type="entry name" value="HTH_ARAC"/>
    <property type="match status" value="1"/>
</dbReference>
<dbReference type="Pfam" id="PF12833">
    <property type="entry name" value="HTH_18"/>
    <property type="match status" value="1"/>
</dbReference>
<keyword evidence="4" id="KW-0902">Two-component regulatory system</keyword>
<evidence type="ECO:0000256" key="5">
    <source>
        <dbReference type="ARBA" id="ARBA00023015"/>
    </source>
</evidence>
<keyword evidence="7" id="KW-0804">Transcription</keyword>
<dbReference type="RefSeq" id="WP_120107603.1">
    <property type="nucleotide sequence ID" value="NZ_QXQB01000001.1"/>
</dbReference>
<dbReference type="InterPro" id="IPR018062">
    <property type="entry name" value="HTH_AraC-typ_CS"/>
</dbReference>
<dbReference type="PRINTS" id="PR00032">
    <property type="entry name" value="HTHARAC"/>
</dbReference>
<dbReference type="PANTHER" id="PTHR42713:SF3">
    <property type="entry name" value="TRANSCRIPTIONAL REGULATORY PROTEIN HPTR"/>
    <property type="match status" value="1"/>
</dbReference>
<organism evidence="11 12">
    <name type="scientific">Paenibacillus pinisoli</name>
    <dbReference type="NCBI Taxonomy" id="1276110"/>
    <lineage>
        <taxon>Bacteria</taxon>
        <taxon>Bacillati</taxon>
        <taxon>Bacillota</taxon>
        <taxon>Bacilli</taxon>
        <taxon>Bacillales</taxon>
        <taxon>Paenibacillaceae</taxon>
        <taxon>Paenibacillus</taxon>
    </lineage>
</organism>
<proteinExistence type="predicted"/>
<accession>A0A3A6PNH6</accession>
<evidence type="ECO:0000259" key="10">
    <source>
        <dbReference type="PROSITE" id="PS50110"/>
    </source>
</evidence>
<dbReference type="InterPro" id="IPR051552">
    <property type="entry name" value="HptR"/>
</dbReference>
<keyword evidence="12" id="KW-1185">Reference proteome</keyword>
<dbReference type="PANTHER" id="PTHR42713">
    <property type="entry name" value="HISTIDINE KINASE-RELATED"/>
    <property type="match status" value="1"/>
</dbReference>
<dbReference type="GO" id="GO:0003700">
    <property type="term" value="F:DNA-binding transcription factor activity"/>
    <property type="evidence" value="ECO:0007669"/>
    <property type="project" value="InterPro"/>
</dbReference>
<dbReference type="SUPFAM" id="SSF46689">
    <property type="entry name" value="Homeodomain-like"/>
    <property type="match status" value="2"/>
</dbReference>
<dbReference type="EMBL" id="QXQB01000001">
    <property type="protein sequence ID" value="RJX41276.1"/>
    <property type="molecule type" value="Genomic_DNA"/>
</dbReference>
<gene>
    <name evidence="11" type="ORF">D3P09_04640</name>
</gene>
<evidence type="ECO:0000256" key="7">
    <source>
        <dbReference type="ARBA" id="ARBA00023163"/>
    </source>
</evidence>
<feature type="domain" description="HTH araC/xylS-type" evidence="9">
    <location>
        <begin position="435"/>
        <end position="533"/>
    </location>
</feature>
<comment type="subcellular location">
    <subcellularLocation>
        <location evidence="1">Cytoplasm</location>
    </subcellularLocation>
</comment>
<keyword evidence="3 8" id="KW-0597">Phosphoprotein</keyword>
<dbReference type="Gene3D" id="1.10.10.60">
    <property type="entry name" value="Homeodomain-like"/>
    <property type="match status" value="2"/>
</dbReference>
<evidence type="ECO:0000256" key="8">
    <source>
        <dbReference type="PROSITE-ProRule" id="PRU00169"/>
    </source>
</evidence>
<keyword evidence="2" id="KW-0963">Cytoplasm</keyword>
<dbReference type="GO" id="GO:0043565">
    <property type="term" value="F:sequence-specific DNA binding"/>
    <property type="evidence" value="ECO:0007669"/>
    <property type="project" value="InterPro"/>
</dbReference>
<dbReference type="PROSITE" id="PS00041">
    <property type="entry name" value="HTH_ARAC_FAMILY_1"/>
    <property type="match status" value="1"/>
</dbReference>
<dbReference type="PROSITE" id="PS01124">
    <property type="entry name" value="HTH_ARAC_FAMILY_2"/>
    <property type="match status" value="1"/>
</dbReference>
<feature type="modified residue" description="4-aspartylphosphate" evidence="8">
    <location>
        <position position="55"/>
    </location>
</feature>
<evidence type="ECO:0000313" key="11">
    <source>
        <dbReference type="EMBL" id="RJX41276.1"/>
    </source>
</evidence>
<comment type="caution">
    <text evidence="11">The sequence shown here is derived from an EMBL/GenBank/DDBJ whole genome shotgun (WGS) entry which is preliminary data.</text>
</comment>
<evidence type="ECO:0000259" key="9">
    <source>
        <dbReference type="PROSITE" id="PS01124"/>
    </source>
</evidence>
<dbReference type="PROSITE" id="PS50110">
    <property type="entry name" value="RESPONSE_REGULATORY"/>
    <property type="match status" value="1"/>
</dbReference>
<dbReference type="GO" id="GO:0000160">
    <property type="term" value="P:phosphorelay signal transduction system"/>
    <property type="evidence" value="ECO:0007669"/>
    <property type="project" value="UniProtKB-KW"/>
</dbReference>
<dbReference type="CDD" id="cd17536">
    <property type="entry name" value="REC_YesN-like"/>
    <property type="match status" value="1"/>
</dbReference>
<keyword evidence="5" id="KW-0805">Transcription regulation</keyword>